<dbReference type="EMBL" id="LAZR01020344">
    <property type="protein sequence ID" value="KKL89229.1"/>
    <property type="molecule type" value="Genomic_DNA"/>
</dbReference>
<accession>A0A0F9FRS4</accession>
<name>A0A0F9FRS4_9ZZZZ</name>
<gene>
    <name evidence="1" type="ORF">LCGC14_1916760</name>
</gene>
<protein>
    <submittedName>
        <fullName evidence="1">Uncharacterized protein</fullName>
    </submittedName>
</protein>
<feature type="non-terminal residue" evidence="1">
    <location>
        <position position="61"/>
    </location>
</feature>
<evidence type="ECO:0000313" key="1">
    <source>
        <dbReference type="EMBL" id="KKL89229.1"/>
    </source>
</evidence>
<sequence length="61" mass="6027">MPLDANTLLRDGTTADLATGEAAATSTTINADGARVIDLGKTGSKGVLVVLNLPSAPTAFA</sequence>
<dbReference type="AlphaFoldDB" id="A0A0F9FRS4"/>
<organism evidence="1">
    <name type="scientific">marine sediment metagenome</name>
    <dbReference type="NCBI Taxonomy" id="412755"/>
    <lineage>
        <taxon>unclassified sequences</taxon>
        <taxon>metagenomes</taxon>
        <taxon>ecological metagenomes</taxon>
    </lineage>
</organism>
<comment type="caution">
    <text evidence="1">The sequence shown here is derived from an EMBL/GenBank/DDBJ whole genome shotgun (WGS) entry which is preliminary data.</text>
</comment>
<proteinExistence type="predicted"/>
<reference evidence="1" key="1">
    <citation type="journal article" date="2015" name="Nature">
        <title>Complex archaea that bridge the gap between prokaryotes and eukaryotes.</title>
        <authorList>
            <person name="Spang A."/>
            <person name="Saw J.H."/>
            <person name="Jorgensen S.L."/>
            <person name="Zaremba-Niedzwiedzka K."/>
            <person name="Martijn J."/>
            <person name="Lind A.E."/>
            <person name="van Eijk R."/>
            <person name="Schleper C."/>
            <person name="Guy L."/>
            <person name="Ettema T.J."/>
        </authorList>
    </citation>
    <scope>NUCLEOTIDE SEQUENCE</scope>
</reference>